<protein>
    <submittedName>
        <fullName evidence="1">Uncharacterized protein</fullName>
    </submittedName>
</protein>
<dbReference type="Proteomes" id="UP000276133">
    <property type="component" value="Unassembled WGS sequence"/>
</dbReference>
<organism evidence="1 2">
    <name type="scientific">Brachionus plicatilis</name>
    <name type="common">Marine rotifer</name>
    <name type="synonym">Brachionus muelleri</name>
    <dbReference type="NCBI Taxonomy" id="10195"/>
    <lineage>
        <taxon>Eukaryota</taxon>
        <taxon>Metazoa</taxon>
        <taxon>Spiralia</taxon>
        <taxon>Gnathifera</taxon>
        <taxon>Rotifera</taxon>
        <taxon>Eurotatoria</taxon>
        <taxon>Monogononta</taxon>
        <taxon>Pseudotrocha</taxon>
        <taxon>Ploima</taxon>
        <taxon>Brachionidae</taxon>
        <taxon>Brachionus</taxon>
    </lineage>
</organism>
<evidence type="ECO:0000313" key="2">
    <source>
        <dbReference type="Proteomes" id="UP000276133"/>
    </source>
</evidence>
<proteinExistence type="predicted"/>
<accession>A0A3M7T2I0</accession>
<sequence length="118" mass="13490">MVEIKLHSLKNVFSSSQKTAIKDTTRNTQRILSKITDNNIKKHSKRQTIFGKGFDYVKGDLLLGLEKLQSKFDLRIVVNRRIAELLHRLILVDTDFESADTICKTVLILTTSSRIDTT</sequence>
<keyword evidence="2" id="KW-1185">Reference proteome</keyword>
<dbReference type="EMBL" id="REGN01000410">
    <property type="protein sequence ID" value="RNA42147.1"/>
    <property type="molecule type" value="Genomic_DNA"/>
</dbReference>
<gene>
    <name evidence="1" type="ORF">BpHYR1_032425</name>
</gene>
<reference evidence="1 2" key="1">
    <citation type="journal article" date="2018" name="Sci. Rep.">
        <title>Genomic signatures of local adaptation to the degree of environmental predictability in rotifers.</title>
        <authorList>
            <person name="Franch-Gras L."/>
            <person name="Hahn C."/>
            <person name="Garcia-Roger E.M."/>
            <person name="Carmona M.J."/>
            <person name="Serra M."/>
            <person name="Gomez A."/>
        </authorList>
    </citation>
    <scope>NUCLEOTIDE SEQUENCE [LARGE SCALE GENOMIC DNA]</scope>
    <source>
        <strain evidence="1">HYR1</strain>
    </source>
</reference>
<evidence type="ECO:0000313" key="1">
    <source>
        <dbReference type="EMBL" id="RNA42147.1"/>
    </source>
</evidence>
<comment type="caution">
    <text evidence="1">The sequence shown here is derived from an EMBL/GenBank/DDBJ whole genome shotgun (WGS) entry which is preliminary data.</text>
</comment>
<dbReference type="AlphaFoldDB" id="A0A3M7T2I0"/>
<name>A0A3M7T2I0_BRAPC</name>